<evidence type="ECO:0000313" key="1">
    <source>
        <dbReference type="EMBL" id="SUC17700.1"/>
    </source>
</evidence>
<accession>A0A379FDH8</accession>
<evidence type="ECO:0000313" key="2">
    <source>
        <dbReference type="Proteomes" id="UP000254331"/>
    </source>
</evidence>
<dbReference type="RefSeq" id="WP_369101053.1">
    <property type="nucleotide sequence ID" value="NZ_JBFTCY010000001.1"/>
</dbReference>
<protein>
    <submittedName>
        <fullName evidence="1">Uncharacterized protein</fullName>
    </submittedName>
</protein>
<dbReference type="EMBL" id="UGTW01000001">
    <property type="protein sequence ID" value="SUC17700.1"/>
    <property type="molecule type" value="Genomic_DNA"/>
</dbReference>
<sequence length="158" mass="18115">MIENDSHSKVRTVVFKLETNIMLNNPNFIVMDVEKFPIVTMKIFPETLEDANNWIAEMNVVLNEEQKFVLVYPSINKKEKEHKKEDMEGMKAVRRWLKEGKALLSEYCAGMIMTANPQKEDKEQLMPLSSVISAVYGVPVFVAETLDASYVKANELVE</sequence>
<gene>
    <name evidence="1" type="ORF">NCTC10376_03652</name>
</gene>
<name>A0A379FDH8_PROVU</name>
<organism evidence="1 2">
    <name type="scientific">Proteus vulgaris</name>
    <dbReference type="NCBI Taxonomy" id="585"/>
    <lineage>
        <taxon>Bacteria</taxon>
        <taxon>Pseudomonadati</taxon>
        <taxon>Pseudomonadota</taxon>
        <taxon>Gammaproteobacteria</taxon>
        <taxon>Enterobacterales</taxon>
        <taxon>Morganellaceae</taxon>
        <taxon>Proteus</taxon>
    </lineage>
</organism>
<dbReference type="AlphaFoldDB" id="A0A379FDH8"/>
<dbReference type="Proteomes" id="UP000254331">
    <property type="component" value="Unassembled WGS sequence"/>
</dbReference>
<proteinExistence type="predicted"/>
<reference evidence="1 2" key="1">
    <citation type="submission" date="2018-06" db="EMBL/GenBank/DDBJ databases">
        <authorList>
            <consortium name="Pathogen Informatics"/>
            <person name="Doyle S."/>
        </authorList>
    </citation>
    <scope>NUCLEOTIDE SEQUENCE [LARGE SCALE GENOMIC DNA]</scope>
    <source>
        <strain evidence="1 2">NCTC10376</strain>
    </source>
</reference>